<protein>
    <submittedName>
        <fullName evidence="1">Uncharacterized protein</fullName>
    </submittedName>
</protein>
<proteinExistence type="predicted"/>
<gene>
    <name evidence="1" type="ORF">MLD38_011601</name>
</gene>
<dbReference type="Proteomes" id="UP001057402">
    <property type="component" value="Chromosome 4"/>
</dbReference>
<evidence type="ECO:0000313" key="2">
    <source>
        <dbReference type="Proteomes" id="UP001057402"/>
    </source>
</evidence>
<sequence>MRSLPDPFTFFLQMELIHVGDDKGSAPSPSFPVIWLRLLVFMAAGYDFLPAKVDQVGWWPLGNCLAVSN</sequence>
<dbReference type="EMBL" id="CM042883">
    <property type="protein sequence ID" value="KAI4373479.1"/>
    <property type="molecule type" value="Genomic_DNA"/>
</dbReference>
<accession>A0ACB9R3L9</accession>
<keyword evidence="2" id="KW-1185">Reference proteome</keyword>
<evidence type="ECO:0000313" key="1">
    <source>
        <dbReference type="EMBL" id="KAI4373479.1"/>
    </source>
</evidence>
<comment type="caution">
    <text evidence="1">The sequence shown here is derived from an EMBL/GenBank/DDBJ whole genome shotgun (WGS) entry which is preliminary data.</text>
</comment>
<organism evidence="1 2">
    <name type="scientific">Melastoma candidum</name>
    <dbReference type="NCBI Taxonomy" id="119954"/>
    <lineage>
        <taxon>Eukaryota</taxon>
        <taxon>Viridiplantae</taxon>
        <taxon>Streptophyta</taxon>
        <taxon>Embryophyta</taxon>
        <taxon>Tracheophyta</taxon>
        <taxon>Spermatophyta</taxon>
        <taxon>Magnoliopsida</taxon>
        <taxon>eudicotyledons</taxon>
        <taxon>Gunneridae</taxon>
        <taxon>Pentapetalae</taxon>
        <taxon>rosids</taxon>
        <taxon>malvids</taxon>
        <taxon>Myrtales</taxon>
        <taxon>Melastomataceae</taxon>
        <taxon>Melastomatoideae</taxon>
        <taxon>Melastomateae</taxon>
        <taxon>Melastoma</taxon>
    </lineage>
</organism>
<name>A0ACB9R3L9_9MYRT</name>
<reference evidence="2" key="1">
    <citation type="journal article" date="2023" name="Front. Plant Sci.">
        <title>Chromosomal-level genome assembly of Melastoma candidum provides insights into trichome evolution.</title>
        <authorList>
            <person name="Zhong Y."/>
            <person name="Wu W."/>
            <person name="Sun C."/>
            <person name="Zou P."/>
            <person name="Liu Y."/>
            <person name="Dai S."/>
            <person name="Zhou R."/>
        </authorList>
    </citation>
    <scope>NUCLEOTIDE SEQUENCE [LARGE SCALE GENOMIC DNA]</scope>
</reference>